<name>A0ABT2GFE3_9MICO</name>
<evidence type="ECO:0000313" key="2">
    <source>
        <dbReference type="EMBL" id="MCS5714925.1"/>
    </source>
</evidence>
<dbReference type="RefSeq" id="WP_259486415.1">
    <property type="nucleotide sequence ID" value="NZ_JANTEZ010000003.1"/>
</dbReference>
<proteinExistence type="predicted"/>
<gene>
    <name evidence="2" type="ORF">NVV95_10215</name>
</gene>
<comment type="caution">
    <text evidence="2">The sequence shown here is derived from an EMBL/GenBank/DDBJ whole genome shotgun (WGS) entry which is preliminary data.</text>
</comment>
<keyword evidence="1" id="KW-0812">Transmembrane</keyword>
<organism evidence="2 3">
    <name type="scientific">Herbiconiux gentiana</name>
    <dbReference type="NCBI Taxonomy" id="2970912"/>
    <lineage>
        <taxon>Bacteria</taxon>
        <taxon>Bacillati</taxon>
        <taxon>Actinomycetota</taxon>
        <taxon>Actinomycetes</taxon>
        <taxon>Micrococcales</taxon>
        <taxon>Microbacteriaceae</taxon>
        <taxon>Herbiconiux</taxon>
    </lineage>
</organism>
<reference evidence="2" key="1">
    <citation type="submission" date="2022-08" db="EMBL/GenBank/DDBJ databases">
        <authorList>
            <person name="Deng Y."/>
            <person name="Han X.-F."/>
            <person name="Zhang Y.-Q."/>
        </authorList>
    </citation>
    <scope>NUCLEOTIDE SEQUENCE</scope>
    <source>
        <strain evidence="2">CPCC 205716</strain>
    </source>
</reference>
<feature type="transmembrane region" description="Helical" evidence="1">
    <location>
        <begin position="6"/>
        <end position="25"/>
    </location>
</feature>
<evidence type="ECO:0000256" key="1">
    <source>
        <dbReference type="SAM" id="Phobius"/>
    </source>
</evidence>
<dbReference type="EMBL" id="JANTEZ010000003">
    <property type="protein sequence ID" value="MCS5714925.1"/>
    <property type="molecule type" value="Genomic_DNA"/>
</dbReference>
<accession>A0ABT2GFE3</accession>
<evidence type="ECO:0000313" key="3">
    <source>
        <dbReference type="Proteomes" id="UP001165580"/>
    </source>
</evidence>
<keyword evidence="1" id="KW-0472">Membrane</keyword>
<sequence length="75" mass="8077">MDPLSSLVLTIVVIVVGFLVLASVIRSSVRKGIEDVLYKQNPDKTWAAHPWLLSAVQQAVAETRAHDPKGPDASA</sequence>
<keyword evidence="1" id="KW-1133">Transmembrane helix</keyword>
<keyword evidence="3" id="KW-1185">Reference proteome</keyword>
<protein>
    <submittedName>
        <fullName evidence="2">Uncharacterized protein</fullName>
    </submittedName>
</protein>
<dbReference type="Proteomes" id="UP001165580">
    <property type="component" value="Unassembled WGS sequence"/>
</dbReference>